<dbReference type="Proteomes" id="UP000030755">
    <property type="component" value="Unassembled WGS sequence"/>
</dbReference>
<evidence type="ECO:0000256" key="2">
    <source>
        <dbReference type="ARBA" id="ARBA00023008"/>
    </source>
</evidence>
<evidence type="ECO:0000256" key="1">
    <source>
        <dbReference type="ARBA" id="ARBA00022723"/>
    </source>
</evidence>
<dbReference type="InterPro" id="IPR002227">
    <property type="entry name" value="Tyrosinase_Cu-bd"/>
</dbReference>
<dbReference type="AlphaFoldDB" id="A0A075AYG4"/>
<proteinExistence type="predicted"/>
<dbReference type="GO" id="GO:0016491">
    <property type="term" value="F:oxidoreductase activity"/>
    <property type="evidence" value="ECO:0007669"/>
    <property type="project" value="InterPro"/>
</dbReference>
<keyword evidence="3" id="KW-0732">Signal</keyword>
<protein>
    <submittedName>
        <fullName evidence="6">Tyrosinase domain-containing protein</fullName>
    </submittedName>
</protein>
<dbReference type="Gene3D" id="1.10.1280.10">
    <property type="entry name" value="Di-copper center containing domain from catechol oxidase"/>
    <property type="match status" value="2"/>
</dbReference>
<reference evidence="6 7" key="1">
    <citation type="journal article" date="2013" name="Curr. Biol.">
        <title>Shared signatures of parasitism and phylogenomics unite Cryptomycota and microsporidia.</title>
        <authorList>
            <person name="James T.Y."/>
            <person name="Pelin A."/>
            <person name="Bonen L."/>
            <person name="Ahrendt S."/>
            <person name="Sain D."/>
            <person name="Corradi N."/>
            <person name="Stajich J.E."/>
        </authorList>
    </citation>
    <scope>NUCLEOTIDE SEQUENCE [LARGE SCALE GENOMIC DNA]</scope>
    <source>
        <strain evidence="6 7">CSF55</strain>
    </source>
</reference>
<accession>A0A075AYG4</accession>
<keyword evidence="2" id="KW-0186">Copper</keyword>
<dbReference type="PRINTS" id="PR00092">
    <property type="entry name" value="TYROSINASE"/>
</dbReference>
<dbReference type="InterPro" id="IPR050316">
    <property type="entry name" value="Tyrosinase/Hemocyanin"/>
</dbReference>
<sequence length="372" mass="42877">MNILNFLQIFALLGSLFAQQSKCPNGIRIRKEIRDMTNAELEALKNAINVMRSTSTGNRTETIYDYIVKVHLDYVPIAHNTPQFLPWHRLYVLYVEDILRQIDPTVTIPYWDWGVDAARPLNSVVFSDKYFNIRPGPQGDCSFRVIYPRVHCVVRNYNANNFTTFINSETLQSIASDTEGDYGSFRETIEFIPHAVVHSGVGGVNGDMTSMMSPNDPIFWLHHSMIDKIWADWQEQTDNFWLYEGTHLGQTASLWNNLEPFKSNVWQSMDFDSLCYRYAPLSNRPQMLSHEELEDTPLPDRIPLSWIQMHGMDEEKFRNVENRIRSIMMAQKEGKEISREITGAKDNNEGAKLSSTLFYSIAIALLAFIPAF</sequence>
<evidence type="ECO:0000256" key="3">
    <source>
        <dbReference type="SAM" id="SignalP"/>
    </source>
</evidence>
<name>A0A075AYG4_ROZAC</name>
<keyword evidence="7" id="KW-1185">Reference proteome</keyword>
<dbReference type="HOGENOM" id="CLU_652259_0_0_1"/>
<evidence type="ECO:0000259" key="5">
    <source>
        <dbReference type="PROSITE" id="PS00498"/>
    </source>
</evidence>
<evidence type="ECO:0000313" key="6">
    <source>
        <dbReference type="EMBL" id="EPZ33757.1"/>
    </source>
</evidence>
<dbReference type="OMA" id="RIRSIMM"/>
<dbReference type="GO" id="GO:0046872">
    <property type="term" value="F:metal ion binding"/>
    <property type="evidence" value="ECO:0007669"/>
    <property type="project" value="UniProtKB-KW"/>
</dbReference>
<dbReference type="OrthoDB" id="6132182at2759"/>
<dbReference type="PANTHER" id="PTHR11474">
    <property type="entry name" value="TYROSINASE FAMILY MEMBER"/>
    <property type="match status" value="1"/>
</dbReference>
<gene>
    <name evidence="6" type="ORF">O9G_002395</name>
</gene>
<keyword evidence="1" id="KW-0479">Metal-binding</keyword>
<feature type="signal peptide" evidence="3">
    <location>
        <begin position="1"/>
        <end position="18"/>
    </location>
</feature>
<dbReference type="EMBL" id="KE561045">
    <property type="protein sequence ID" value="EPZ33757.1"/>
    <property type="molecule type" value="Genomic_DNA"/>
</dbReference>
<evidence type="ECO:0000259" key="4">
    <source>
        <dbReference type="PROSITE" id="PS00497"/>
    </source>
</evidence>
<dbReference type="Pfam" id="PF00264">
    <property type="entry name" value="Tyrosinase"/>
    <property type="match status" value="2"/>
</dbReference>
<dbReference type="InterPro" id="IPR008922">
    <property type="entry name" value="Di-copper_centre_dom_sf"/>
</dbReference>
<dbReference type="STRING" id="988480.A0A075AYG4"/>
<dbReference type="SUPFAM" id="SSF48056">
    <property type="entry name" value="Di-copper centre-containing domain"/>
    <property type="match status" value="1"/>
</dbReference>
<dbReference type="PROSITE" id="PS00497">
    <property type="entry name" value="TYROSINASE_1"/>
    <property type="match status" value="1"/>
</dbReference>
<feature type="domain" description="Tyrosinase copper-binding" evidence="4">
    <location>
        <begin position="79"/>
        <end position="96"/>
    </location>
</feature>
<feature type="domain" description="Tyrosinase copper-binding" evidence="5">
    <location>
        <begin position="216"/>
        <end position="227"/>
    </location>
</feature>
<dbReference type="PANTHER" id="PTHR11474:SF126">
    <property type="entry name" value="TYROSINASE-LIKE PROTEIN TYR-1-RELATED"/>
    <property type="match status" value="1"/>
</dbReference>
<dbReference type="PROSITE" id="PS00498">
    <property type="entry name" value="TYROSINASE_2"/>
    <property type="match status" value="1"/>
</dbReference>
<organism evidence="6 7">
    <name type="scientific">Rozella allomycis (strain CSF55)</name>
    <dbReference type="NCBI Taxonomy" id="988480"/>
    <lineage>
        <taxon>Eukaryota</taxon>
        <taxon>Fungi</taxon>
        <taxon>Fungi incertae sedis</taxon>
        <taxon>Cryptomycota</taxon>
        <taxon>Cryptomycota incertae sedis</taxon>
        <taxon>Rozella</taxon>
    </lineage>
</organism>
<evidence type="ECO:0000313" key="7">
    <source>
        <dbReference type="Proteomes" id="UP000030755"/>
    </source>
</evidence>
<feature type="chain" id="PRO_5001705833" evidence="3">
    <location>
        <begin position="19"/>
        <end position="372"/>
    </location>
</feature>